<comment type="caution">
    <text evidence="1">The sequence shown here is derived from an EMBL/GenBank/DDBJ whole genome shotgun (WGS) entry which is preliminary data.</text>
</comment>
<organism evidence="1 2">
    <name type="scientific">Kitasatospora indigofera</name>
    <dbReference type="NCBI Taxonomy" id="67307"/>
    <lineage>
        <taxon>Bacteria</taxon>
        <taxon>Bacillati</taxon>
        <taxon>Actinomycetota</taxon>
        <taxon>Actinomycetes</taxon>
        <taxon>Kitasatosporales</taxon>
        <taxon>Streptomycetaceae</taxon>
        <taxon>Kitasatospora</taxon>
    </lineage>
</organism>
<dbReference type="EMBL" id="BNBO01000022">
    <property type="protein sequence ID" value="GHH74293.1"/>
    <property type="molecule type" value="Genomic_DNA"/>
</dbReference>
<dbReference type="Proteomes" id="UP000617734">
    <property type="component" value="Unassembled WGS sequence"/>
</dbReference>
<accession>A0A919KVT0</accession>
<keyword evidence="2" id="KW-1185">Reference proteome</keyword>
<name>A0A919KVT0_9ACTN</name>
<reference evidence="1" key="2">
    <citation type="submission" date="2020-09" db="EMBL/GenBank/DDBJ databases">
        <authorList>
            <person name="Sun Q."/>
            <person name="Ohkuma M."/>
        </authorList>
    </citation>
    <scope>NUCLEOTIDE SEQUENCE</scope>
    <source>
        <strain evidence="1">JCM 4646</strain>
    </source>
</reference>
<evidence type="ECO:0000313" key="1">
    <source>
        <dbReference type="EMBL" id="GHH74293.1"/>
    </source>
</evidence>
<gene>
    <name evidence="1" type="ORF">GCM10018781_40640</name>
</gene>
<protein>
    <submittedName>
        <fullName evidence="1">Uncharacterized protein</fullName>
    </submittedName>
</protein>
<sequence length="329" mass="35463">MVVEGGDWSLHRSHWGAGRVATDLAHGPAAAGRCFRANSRVDDALRTDPDGWLDDVWCEGAALVDHDRRTLLWYCDETSGWARYAAQAAVLARTWPGWEIRWASDGLGDLHDHLGLGRGFGRAAAKPPEAGEPHWWPPGEDETCTLLTVRRPDGRVRAWGSWAEVVEQLGGGEALLGLLPDDAPAPELTAMPDSGIHFDQLTRTVGVWTTVPALGLLPWPLPGWEGWELCLWGDDHTRQTAASDGAVPLPRTDLTVELRRWLERVGEPPADSLPRLLQALTPPPGSGLTAVVNPSAAVPHAGPEPTAAERLALRAVFETVLAERPGAGG</sequence>
<evidence type="ECO:0000313" key="2">
    <source>
        <dbReference type="Proteomes" id="UP000617734"/>
    </source>
</evidence>
<dbReference type="AlphaFoldDB" id="A0A919KVT0"/>
<proteinExistence type="predicted"/>
<reference evidence="1" key="1">
    <citation type="journal article" date="2014" name="Int. J. Syst. Evol. Microbiol.">
        <title>Complete genome sequence of Corynebacterium casei LMG S-19264T (=DSM 44701T), isolated from a smear-ripened cheese.</title>
        <authorList>
            <consortium name="US DOE Joint Genome Institute (JGI-PGF)"/>
            <person name="Walter F."/>
            <person name="Albersmeier A."/>
            <person name="Kalinowski J."/>
            <person name="Ruckert C."/>
        </authorList>
    </citation>
    <scope>NUCLEOTIDE SEQUENCE</scope>
    <source>
        <strain evidence="1">JCM 4646</strain>
    </source>
</reference>